<evidence type="ECO:0000256" key="2">
    <source>
        <dbReference type="ARBA" id="ARBA00023054"/>
    </source>
</evidence>
<feature type="coiled-coil region" evidence="4">
    <location>
        <begin position="444"/>
        <end position="541"/>
    </location>
</feature>
<evidence type="ECO:0000256" key="4">
    <source>
        <dbReference type="SAM" id="Coils"/>
    </source>
</evidence>
<sequence length="812" mass="95607">MDQIQSQINSIEIKRLESELKFSQQQLASAIESKCSAIAKYEETQHKMLEINFKEQRMNQEKILMQNQLEMLKNDLNRNIQEFQQFRVDSSNRCVSLEAKYHEKCEELNIALLQSSQLKESNEILSEKVKEFSKQILLLNEDFSISKKKYLAELSAKSRLIELYKEKSQDSDDHHREMTDAMTILRSALKEASEEFSKLAMKNKNDEMQHKIDMETNKSELNNANCLLNSCINDNFENGQHSVSSVYNNYINAMEDIEKLSIDHEELKEKFSNLFNEVNELRPMKNIKIKYEQLMEQKEEAEKKIQKLENSLKNCEKKLDQNHQDRIAMNHQIYSLLSVIESRKVSGETRTYDFILHNFGTYKDIEELQENNLKLMHIVKELSAKVDELEKIKIHNENLEISSETTQTASSFDSDSFESITEKIMQDQVTQTCENSQEIKMENFIEIQTKNLQLLAKIEDLKNQLELYEKNHELAQKMIQNLNEKNSKLSSTILKLEENLKEQKLENQETKLKLQNSQNSLEKLEKENQKLILTAVEEKAKFDAQLKISQSSNHMMTNLEFIRASIERIESEGSAKIMQQQLENERKNFISENEKLKDEILRFSKICNQKSQEIQNMTEKLQKDAENSEKKLKKVFDEKSKEIQILKEKLEKFEQKSTKDVEIQVVDTESEQEMTKLKENLAQVRKIGKRYREETFELKNQLENAQKATEMKNEELSSAQEKEELMKNLLIKSREMLTKLTAENEKLLQEKENLTKKRLRVDDGEEENDEAAVEKKFKIEEEILEEEEKVLEEKIKVEENSESNEEIKNENL</sequence>
<feature type="region of interest" description="Disordered" evidence="5">
    <location>
        <begin position="751"/>
        <end position="776"/>
    </location>
</feature>
<organism evidence="8 9">
    <name type="scientific">Polypedilum vanderplanki</name>
    <name type="common">Sleeping chironomid midge</name>
    <dbReference type="NCBI Taxonomy" id="319348"/>
    <lineage>
        <taxon>Eukaryota</taxon>
        <taxon>Metazoa</taxon>
        <taxon>Ecdysozoa</taxon>
        <taxon>Arthropoda</taxon>
        <taxon>Hexapoda</taxon>
        <taxon>Insecta</taxon>
        <taxon>Pterygota</taxon>
        <taxon>Neoptera</taxon>
        <taxon>Endopterygota</taxon>
        <taxon>Diptera</taxon>
        <taxon>Nematocera</taxon>
        <taxon>Chironomoidea</taxon>
        <taxon>Chironomidae</taxon>
        <taxon>Chironominae</taxon>
        <taxon>Polypedilum</taxon>
        <taxon>Polypedilum</taxon>
    </lineage>
</organism>
<dbReference type="GO" id="GO:0017056">
    <property type="term" value="F:structural constituent of nuclear pore"/>
    <property type="evidence" value="ECO:0007669"/>
    <property type="project" value="TreeGrafter"/>
</dbReference>
<keyword evidence="2 4" id="KW-0175">Coiled coil</keyword>
<dbReference type="PANTHER" id="PTHR18898:SF2">
    <property type="entry name" value="NUCLEOPROTEIN TPR"/>
    <property type="match status" value="1"/>
</dbReference>
<evidence type="ECO:0000259" key="7">
    <source>
        <dbReference type="Pfam" id="PF25785"/>
    </source>
</evidence>
<dbReference type="AlphaFoldDB" id="A0A9J6BF10"/>
<protein>
    <submittedName>
        <fullName evidence="8">Uncharacterized protein</fullName>
    </submittedName>
</protein>
<dbReference type="Pfam" id="PF25785">
    <property type="entry name" value="TPR"/>
    <property type="match status" value="1"/>
</dbReference>
<comment type="caution">
    <text evidence="8">The sequence shown here is derived from an EMBL/GenBank/DDBJ whole genome shotgun (WGS) entry which is preliminary data.</text>
</comment>
<keyword evidence="3" id="KW-0539">Nucleus</keyword>
<name>A0A9J6BF10_POLVA</name>
<dbReference type="InterPro" id="IPR057974">
    <property type="entry name" value="NUA/TPR/MLP1-2-like_dom"/>
</dbReference>
<dbReference type="Proteomes" id="UP001107558">
    <property type="component" value="Chromosome 4"/>
</dbReference>
<dbReference type="GO" id="GO:0006406">
    <property type="term" value="P:mRNA export from nucleus"/>
    <property type="evidence" value="ECO:0007669"/>
    <property type="project" value="TreeGrafter"/>
</dbReference>
<keyword evidence="9" id="KW-1185">Reference proteome</keyword>
<evidence type="ECO:0000256" key="1">
    <source>
        <dbReference type="ARBA" id="ARBA00004123"/>
    </source>
</evidence>
<feature type="coiled-coil region" evidence="4">
    <location>
        <begin position="13"/>
        <end position="75"/>
    </location>
</feature>
<dbReference type="OrthoDB" id="343070at2759"/>
<accession>A0A9J6BF10</accession>
<dbReference type="InterPro" id="IPR057577">
    <property type="entry name" value="Nucleoprot-TPR/MLP1_dom"/>
</dbReference>
<comment type="subcellular location">
    <subcellularLocation>
        <location evidence="1">Nucleus</location>
    </subcellularLocation>
</comment>
<feature type="domain" description="NUA/TPR/MLP1-2-like" evidence="7">
    <location>
        <begin position="287"/>
        <end position="390"/>
    </location>
</feature>
<dbReference type="PANTHER" id="PTHR18898">
    <property type="entry name" value="NUCLEOPROTEIN TPR-RELATED"/>
    <property type="match status" value="1"/>
</dbReference>
<dbReference type="GO" id="GO:1901673">
    <property type="term" value="P:regulation of mitotic spindle assembly"/>
    <property type="evidence" value="ECO:0007669"/>
    <property type="project" value="TreeGrafter"/>
</dbReference>
<evidence type="ECO:0000313" key="9">
    <source>
        <dbReference type="Proteomes" id="UP001107558"/>
    </source>
</evidence>
<evidence type="ECO:0000256" key="5">
    <source>
        <dbReference type="SAM" id="MobiDB-lite"/>
    </source>
</evidence>
<evidence type="ECO:0000313" key="8">
    <source>
        <dbReference type="EMBL" id="KAG5668208.1"/>
    </source>
</evidence>
<dbReference type="GO" id="GO:0005643">
    <property type="term" value="C:nuclear pore"/>
    <property type="evidence" value="ECO:0007669"/>
    <property type="project" value="TreeGrafter"/>
</dbReference>
<dbReference type="Pfam" id="PF25481">
    <property type="entry name" value="Nucleoprot-TPR"/>
    <property type="match status" value="1"/>
</dbReference>
<gene>
    <name evidence="8" type="ORF">PVAND_016157</name>
</gene>
<feature type="coiled-coil region" evidence="4">
    <location>
        <begin position="250"/>
        <end position="325"/>
    </location>
</feature>
<evidence type="ECO:0000259" key="6">
    <source>
        <dbReference type="Pfam" id="PF25481"/>
    </source>
</evidence>
<proteinExistence type="predicted"/>
<feature type="domain" description="Nucleoprotein TPR/MPL1" evidence="6">
    <location>
        <begin position="49"/>
        <end position="123"/>
    </location>
</feature>
<reference evidence="8" key="1">
    <citation type="submission" date="2021-03" db="EMBL/GenBank/DDBJ databases">
        <title>Chromosome level genome of the anhydrobiotic midge Polypedilum vanderplanki.</title>
        <authorList>
            <person name="Yoshida Y."/>
            <person name="Kikawada T."/>
            <person name="Gusev O."/>
        </authorList>
    </citation>
    <scope>NUCLEOTIDE SEQUENCE</scope>
    <source>
        <strain evidence="8">NIAS01</strain>
        <tissue evidence="8">Whole body or cell culture</tissue>
    </source>
</reference>
<dbReference type="EMBL" id="JADBJN010000004">
    <property type="protein sequence ID" value="KAG5668208.1"/>
    <property type="molecule type" value="Genomic_DNA"/>
</dbReference>
<evidence type="ECO:0000256" key="3">
    <source>
        <dbReference type="ARBA" id="ARBA00023242"/>
    </source>
</evidence>